<dbReference type="SUPFAM" id="SSF54593">
    <property type="entry name" value="Glyoxalase/Bleomycin resistance protein/Dihydroxybiphenyl dioxygenase"/>
    <property type="match status" value="1"/>
</dbReference>
<dbReference type="HOGENOM" id="CLU_127592_1_0_5"/>
<dbReference type="PATRIC" id="fig|269796.9.peg.438"/>
<accession>Q2RXG0</accession>
<dbReference type="EnsemblBacteria" id="ABC21185">
    <property type="protein sequence ID" value="ABC21185"/>
    <property type="gene ID" value="Rru_A0380"/>
</dbReference>
<dbReference type="InterPro" id="IPR052164">
    <property type="entry name" value="Anthracycline_SecMetBiosynth"/>
</dbReference>
<dbReference type="InterPro" id="IPR029068">
    <property type="entry name" value="Glyas_Bleomycin-R_OHBP_Dase"/>
</dbReference>
<evidence type="ECO:0000259" key="1">
    <source>
        <dbReference type="PROSITE" id="PS51819"/>
    </source>
</evidence>
<evidence type="ECO:0000313" key="2">
    <source>
        <dbReference type="EMBL" id="ABC21185.1"/>
    </source>
</evidence>
<dbReference type="InterPro" id="IPR037523">
    <property type="entry name" value="VOC_core"/>
</dbReference>
<dbReference type="EMBL" id="CP000230">
    <property type="protein sequence ID" value="ABC21185.1"/>
    <property type="molecule type" value="Genomic_DNA"/>
</dbReference>
<dbReference type="Proteomes" id="UP000001929">
    <property type="component" value="Chromosome"/>
</dbReference>
<dbReference type="STRING" id="269796.Rru_A0380"/>
<proteinExistence type="predicted"/>
<dbReference type="eggNOG" id="COG3324">
    <property type="taxonomic scope" value="Bacteria"/>
</dbReference>
<dbReference type="PROSITE" id="PS51819">
    <property type="entry name" value="VOC"/>
    <property type="match status" value="1"/>
</dbReference>
<dbReference type="PANTHER" id="PTHR33993:SF1">
    <property type="entry name" value="GLYOXALASE FAMILY PROTEIN"/>
    <property type="match status" value="1"/>
</dbReference>
<dbReference type="RefSeq" id="WP_011388133.1">
    <property type="nucleotide sequence ID" value="NC_007643.1"/>
</dbReference>
<name>Q2RXG0_RHORT</name>
<dbReference type="InterPro" id="IPR004360">
    <property type="entry name" value="Glyas_Fos-R_dOase_dom"/>
</dbReference>
<dbReference type="Gene3D" id="3.10.180.10">
    <property type="entry name" value="2,3-Dihydroxybiphenyl 1,2-Dioxygenase, domain 1"/>
    <property type="match status" value="1"/>
</dbReference>
<dbReference type="AlphaFoldDB" id="Q2RXG0"/>
<sequence>MDDTTGRDRRIDNIEFTVGALERTKAFYGAVFGWTFTDYGPSYCEFTDGRLTGGFTTDGAVRPGGPLVIIYADDLSVIQSRLEAAGAPIVKPIFAFPGGRRFHFHDPDGYELAVWSER</sequence>
<reference evidence="2 3" key="1">
    <citation type="journal article" date="2011" name="Stand. Genomic Sci.">
        <title>Complete genome sequence of Rhodospirillum rubrum type strain (S1).</title>
        <authorList>
            <person name="Munk A.C."/>
            <person name="Copeland A."/>
            <person name="Lucas S."/>
            <person name="Lapidus A."/>
            <person name="Del Rio T.G."/>
            <person name="Barry K."/>
            <person name="Detter J.C."/>
            <person name="Hammon N."/>
            <person name="Israni S."/>
            <person name="Pitluck S."/>
            <person name="Brettin T."/>
            <person name="Bruce D."/>
            <person name="Han C."/>
            <person name="Tapia R."/>
            <person name="Gilna P."/>
            <person name="Schmutz J."/>
            <person name="Larimer F."/>
            <person name="Land M."/>
            <person name="Kyrpides N.C."/>
            <person name="Mavromatis K."/>
            <person name="Richardson P."/>
            <person name="Rohde M."/>
            <person name="Goker M."/>
            <person name="Klenk H.P."/>
            <person name="Zhang Y."/>
            <person name="Roberts G.P."/>
            <person name="Reslewic S."/>
            <person name="Schwartz D.C."/>
        </authorList>
    </citation>
    <scope>NUCLEOTIDE SEQUENCE [LARGE SCALE GENOMIC DNA]</scope>
    <source>
        <strain evidence="3">ATCC 11170 / ATH 1.1.1 / DSM 467 / LMG 4362 / NCIMB 8255 / S1</strain>
    </source>
</reference>
<keyword evidence="3" id="KW-1185">Reference proteome</keyword>
<dbReference type="CDD" id="cd07247">
    <property type="entry name" value="SgaA_N_like"/>
    <property type="match status" value="1"/>
</dbReference>
<dbReference type="PhylomeDB" id="Q2RXG0"/>
<dbReference type="Pfam" id="PF00903">
    <property type="entry name" value="Glyoxalase"/>
    <property type="match status" value="1"/>
</dbReference>
<evidence type="ECO:0000313" key="3">
    <source>
        <dbReference type="Proteomes" id="UP000001929"/>
    </source>
</evidence>
<dbReference type="PANTHER" id="PTHR33993">
    <property type="entry name" value="GLYOXALASE-RELATED"/>
    <property type="match status" value="1"/>
</dbReference>
<organism evidence="2 3">
    <name type="scientific">Rhodospirillum rubrum (strain ATCC 11170 / ATH 1.1.1 / DSM 467 / LMG 4362 / NCIMB 8255 / S1)</name>
    <dbReference type="NCBI Taxonomy" id="269796"/>
    <lineage>
        <taxon>Bacteria</taxon>
        <taxon>Pseudomonadati</taxon>
        <taxon>Pseudomonadota</taxon>
        <taxon>Alphaproteobacteria</taxon>
        <taxon>Rhodospirillales</taxon>
        <taxon>Rhodospirillaceae</taxon>
        <taxon>Rhodospirillum</taxon>
    </lineage>
</organism>
<feature type="domain" description="VOC" evidence="1">
    <location>
        <begin position="10"/>
        <end position="117"/>
    </location>
</feature>
<gene>
    <name evidence="2" type="ordered locus">Rru_A0380</name>
</gene>
<dbReference type="KEGG" id="rru:Rru_A0380"/>
<protein>
    <submittedName>
        <fullName evidence="2">Glyoxalase/bleomycin resistance protein/dioxygenase</fullName>
    </submittedName>
</protein>